<name>A0A8X6UBE7_NEPPI</name>
<comment type="caution">
    <text evidence="1">The sequence shown here is derived from an EMBL/GenBank/DDBJ whole genome shotgun (WGS) entry which is preliminary data.</text>
</comment>
<evidence type="ECO:0000313" key="1">
    <source>
        <dbReference type="EMBL" id="GFU00349.1"/>
    </source>
</evidence>
<reference evidence="1" key="1">
    <citation type="submission" date="2020-08" db="EMBL/GenBank/DDBJ databases">
        <title>Multicomponent nature underlies the extraordinary mechanical properties of spider dragline silk.</title>
        <authorList>
            <person name="Kono N."/>
            <person name="Nakamura H."/>
            <person name="Mori M."/>
            <person name="Yoshida Y."/>
            <person name="Ohtoshi R."/>
            <person name="Malay A.D."/>
            <person name="Moran D.A.P."/>
            <person name="Tomita M."/>
            <person name="Numata K."/>
            <person name="Arakawa K."/>
        </authorList>
    </citation>
    <scope>NUCLEOTIDE SEQUENCE</scope>
</reference>
<accession>A0A8X6UBE7</accession>
<dbReference type="EMBL" id="BMAW01076182">
    <property type="protein sequence ID" value="GFU00349.1"/>
    <property type="molecule type" value="Genomic_DNA"/>
</dbReference>
<protein>
    <submittedName>
        <fullName evidence="1">Uncharacterized protein</fullName>
    </submittedName>
</protein>
<sequence length="173" mass="18030">MLRVSAPAKQLLLAGGSLFAGRMAVRGKMEGGSATGELAARGWRALRFAGGSVVAAAAAGRSEGGTFAQPAYGGAAKAGAMLRVCCSLLLQRAQRCQQHASARSAAAARQRLCCAACCAGLQRRCAARYHAAVRLFRRALPLLLARRFWPYGSGARAARSEASGAVLKRRALK</sequence>
<keyword evidence="2" id="KW-1185">Reference proteome</keyword>
<dbReference type="Proteomes" id="UP000887013">
    <property type="component" value="Unassembled WGS sequence"/>
</dbReference>
<dbReference type="AlphaFoldDB" id="A0A8X6UBE7"/>
<proteinExistence type="predicted"/>
<evidence type="ECO:0000313" key="2">
    <source>
        <dbReference type="Proteomes" id="UP000887013"/>
    </source>
</evidence>
<gene>
    <name evidence="1" type="ORF">NPIL_32241</name>
</gene>
<organism evidence="1 2">
    <name type="scientific">Nephila pilipes</name>
    <name type="common">Giant wood spider</name>
    <name type="synonym">Nephila maculata</name>
    <dbReference type="NCBI Taxonomy" id="299642"/>
    <lineage>
        <taxon>Eukaryota</taxon>
        <taxon>Metazoa</taxon>
        <taxon>Ecdysozoa</taxon>
        <taxon>Arthropoda</taxon>
        <taxon>Chelicerata</taxon>
        <taxon>Arachnida</taxon>
        <taxon>Araneae</taxon>
        <taxon>Araneomorphae</taxon>
        <taxon>Entelegynae</taxon>
        <taxon>Araneoidea</taxon>
        <taxon>Nephilidae</taxon>
        <taxon>Nephila</taxon>
    </lineage>
</organism>